<dbReference type="GO" id="GO:0000976">
    <property type="term" value="F:transcription cis-regulatory region binding"/>
    <property type="evidence" value="ECO:0007669"/>
    <property type="project" value="TreeGrafter"/>
</dbReference>
<reference evidence="5" key="1">
    <citation type="journal article" date="2014" name="Int. J. Syst. Evol. Microbiol.">
        <title>Complete genome sequence of Corynebacterium casei LMG S-19264T (=DSM 44701T), isolated from a smear-ripened cheese.</title>
        <authorList>
            <consortium name="US DOE Joint Genome Institute (JGI-PGF)"/>
            <person name="Walter F."/>
            <person name="Albersmeier A."/>
            <person name="Kalinowski J."/>
            <person name="Ruckert C."/>
        </authorList>
    </citation>
    <scope>NUCLEOTIDE SEQUENCE</scope>
    <source>
        <strain evidence="5">JCM 3276</strain>
    </source>
</reference>
<dbReference type="CDD" id="cd06296">
    <property type="entry name" value="PBP1_CatR-like"/>
    <property type="match status" value="1"/>
</dbReference>
<evidence type="ECO:0000256" key="1">
    <source>
        <dbReference type="ARBA" id="ARBA00023015"/>
    </source>
</evidence>
<evidence type="ECO:0000313" key="6">
    <source>
        <dbReference type="Proteomes" id="UP000660680"/>
    </source>
</evidence>
<dbReference type="PANTHER" id="PTHR30146">
    <property type="entry name" value="LACI-RELATED TRANSCRIPTIONAL REPRESSOR"/>
    <property type="match status" value="1"/>
</dbReference>
<dbReference type="AlphaFoldDB" id="A0A918LJY0"/>
<dbReference type="Pfam" id="PF13377">
    <property type="entry name" value="Peripla_BP_3"/>
    <property type="match status" value="1"/>
</dbReference>
<evidence type="ECO:0000313" key="5">
    <source>
        <dbReference type="EMBL" id="GGS58826.1"/>
    </source>
</evidence>
<feature type="domain" description="HTH lacI-type" evidence="4">
    <location>
        <begin position="15"/>
        <end position="67"/>
    </location>
</feature>
<keyword evidence="1" id="KW-0805">Transcription regulation</keyword>
<dbReference type="InterPro" id="IPR028082">
    <property type="entry name" value="Peripla_BP_I"/>
</dbReference>
<dbReference type="SUPFAM" id="SSF47413">
    <property type="entry name" value="lambda repressor-like DNA-binding domains"/>
    <property type="match status" value="1"/>
</dbReference>
<protein>
    <submittedName>
        <fullName evidence="5">LacI family transcriptional regulator</fullName>
    </submittedName>
</protein>
<dbReference type="Pfam" id="PF00356">
    <property type="entry name" value="LacI"/>
    <property type="match status" value="1"/>
</dbReference>
<dbReference type="InterPro" id="IPR046335">
    <property type="entry name" value="LacI/GalR-like_sensor"/>
</dbReference>
<name>A0A918LJY0_9PSEU</name>
<dbReference type="PANTHER" id="PTHR30146:SF153">
    <property type="entry name" value="LACTOSE OPERON REPRESSOR"/>
    <property type="match status" value="1"/>
</dbReference>
<dbReference type="PROSITE" id="PS50932">
    <property type="entry name" value="HTH_LACI_2"/>
    <property type="match status" value="1"/>
</dbReference>
<dbReference type="RefSeq" id="WP_189214189.1">
    <property type="nucleotide sequence ID" value="NZ_BMRB01000010.1"/>
</dbReference>
<evidence type="ECO:0000256" key="2">
    <source>
        <dbReference type="ARBA" id="ARBA00023125"/>
    </source>
</evidence>
<dbReference type="Proteomes" id="UP000660680">
    <property type="component" value="Unassembled WGS sequence"/>
</dbReference>
<dbReference type="InterPro" id="IPR010982">
    <property type="entry name" value="Lambda_DNA-bd_dom_sf"/>
</dbReference>
<dbReference type="SMART" id="SM00354">
    <property type="entry name" value="HTH_LACI"/>
    <property type="match status" value="1"/>
</dbReference>
<accession>A0A918LJY0</accession>
<dbReference type="Gene3D" id="1.10.260.40">
    <property type="entry name" value="lambda repressor-like DNA-binding domains"/>
    <property type="match status" value="1"/>
</dbReference>
<proteinExistence type="predicted"/>
<keyword evidence="6" id="KW-1185">Reference proteome</keyword>
<dbReference type="Gene3D" id="3.40.50.2300">
    <property type="match status" value="2"/>
</dbReference>
<evidence type="ECO:0000256" key="3">
    <source>
        <dbReference type="ARBA" id="ARBA00023163"/>
    </source>
</evidence>
<dbReference type="SUPFAM" id="SSF53822">
    <property type="entry name" value="Periplasmic binding protein-like I"/>
    <property type="match status" value="1"/>
</dbReference>
<dbReference type="GO" id="GO:0003700">
    <property type="term" value="F:DNA-binding transcription factor activity"/>
    <property type="evidence" value="ECO:0007669"/>
    <property type="project" value="TreeGrafter"/>
</dbReference>
<gene>
    <name evidence="5" type="primary">lacI</name>
    <name evidence="5" type="ORF">GCM10010171_62240</name>
</gene>
<keyword evidence="3" id="KW-0804">Transcription</keyword>
<dbReference type="EMBL" id="BMRB01000010">
    <property type="protein sequence ID" value="GGS58826.1"/>
    <property type="molecule type" value="Genomic_DNA"/>
</dbReference>
<dbReference type="InterPro" id="IPR000843">
    <property type="entry name" value="HTH_LacI"/>
</dbReference>
<organism evidence="5 6">
    <name type="scientific">Actinokineospora fastidiosa</name>
    <dbReference type="NCBI Taxonomy" id="1816"/>
    <lineage>
        <taxon>Bacteria</taxon>
        <taxon>Bacillati</taxon>
        <taxon>Actinomycetota</taxon>
        <taxon>Actinomycetes</taxon>
        <taxon>Pseudonocardiales</taxon>
        <taxon>Pseudonocardiaceae</taxon>
        <taxon>Actinokineospora</taxon>
    </lineage>
</organism>
<sequence length="346" mass="37145">MTDAPDSAGEAQGVLTLAQIAELAGVSTATVSKVVNGHQEVASDTRAMVESVIQRHGYRRQKRQAKAQLLEVVFHELAGPYPVSVLNGVERAARAHGLSIVLTQLQGRHEPGRSWTDTVLTRRPTGVVMVYSELTSAQQVQLASRDIPFVLVDPTGEPAHGVPSVGADNWSGGLAATRHLVNLGHRRVAIITGGPMLSARARLDGYRAALEEAGLPVDPTLIREGEYRIVDGYRHTTALMRLPEPPTAIFASNDGEALGVYQAAHALGLRIPDDLSVVGFDDLPPAEIMIPALTTVRQPLGEMAAIATELVVELSRGLSDRQRRVVLPTELVVRASTAPPRRRLTP</sequence>
<reference evidence="5" key="2">
    <citation type="submission" date="2020-09" db="EMBL/GenBank/DDBJ databases">
        <authorList>
            <person name="Sun Q."/>
            <person name="Ohkuma M."/>
        </authorList>
    </citation>
    <scope>NUCLEOTIDE SEQUENCE</scope>
    <source>
        <strain evidence="5">JCM 3276</strain>
    </source>
</reference>
<evidence type="ECO:0000259" key="4">
    <source>
        <dbReference type="PROSITE" id="PS50932"/>
    </source>
</evidence>
<dbReference type="CDD" id="cd01392">
    <property type="entry name" value="HTH_LacI"/>
    <property type="match status" value="1"/>
</dbReference>
<keyword evidence="2" id="KW-0238">DNA-binding</keyword>
<comment type="caution">
    <text evidence="5">The sequence shown here is derived from an EMBL/GenBank/DDBJ whole genome shotgun (WGS) entry which is preliminary data.</text>
</comment>